<evidence type="ECO:0000256" key="6">
    <source>
        <dbReference type="ARBA" id="ARBA00023157"/>
    </source>
</evidence>
<comment type="subcellular location">
    <subcellularLocation>
        <location evidence="1">Periplasm</location>
    </subcellularLocation>
</comment>
<dbReference type="CDD" id="cd03019">
    <property type="entry name" value="DsbA_DsbA"/>
    <property type="match status" value="1"/>
</dbReference>
<dbReference type="EMBL" id="UOFK01000005">
    <property type="protein sequence ID" value="VAW71539.1"/>
    <property type="molecule type" value="Genomic_DNA"/>
</dbReference>
<dbReference type="PIRSF" id="PIRSF001488">
    <property type="entry name" value="Tdi_protein"/>
    <property type="match status" value="1"/>
</dbReference>
<keyword evidence="4" id="KW-0732">Signal</keyword>
<evidence type="ECO:0000256" key="1">
    <source>
        <dbReference type="ARBA" id="ARBA00004418"/>
    </source>
</evidence>
<dbReference type="Gene3D" id="3.40.30.10">
    <property type="entry name" value="Glutaredoxin"/>
    <property type="match status" value="1"/>
</dbReference>
<evidence type="ECO:0000256" key="3">
    <source>
        <dbReference type="ARBA" id="ARBA00013831"/>
    </source>
</evidence>
<dbReference type="InterPro" id="IPR013766">
    <property type="entry name" value="Thioredoxin_domain"/>
</dbReference>
<keyword evidence="5" id="KW-0574">Periplasm</keyword>
<name>A0A3B0YBI3_9ZZZZ</name>
<evidence type="ECO:0000256" key="4">
    <source>
        <dbReference type="ARBA" id="ARBA00022729"/>
    </source>
</evidence>
<evidence type="ECO:0000313" key="9">
    <source>
        <dbReference type="EMBL" id="VAW71539.1"/>
    </source>
</evidence>
<protein>
    <recommendedName>
        <fullName evidence="3">Thiol:disulfide interchange protein DsbA</fullName>
    </recommendedName>
</protein>
<dbReference type="GO" id="GO:0016491">
    <property type="term" value="F:oxidoreductase activity"/>
    <property type="evidence" value="ECO:0007669"/>
    <property type="project" value="InterPro"/>
</dbReference>
<dbReference type="PROSITE" id="PS51352">
    <property type="entry name" value="THIOREDOXIN_2"/>
    <property type="match status" value="1"/>
</dbReference>
<dbReference type="GO" id="GO:0042597">
    <property type="term" value="C:periplasmic space"/>
    <property type="evidence" value="ECO:0007669"/>
    <property type="project" value="UniProtKB-SubCell"/>
</dbReference>
<proteinExistence type="inferred from homology"/>
<comment type="similarity">
    <text evidence="2">Belongs to the thioredoxin family. DsbA subfamily.</text>
</comment>
<dbReference type="PANTHER" id="PTHR35891">
    <property type="entry name" value="THIOL:DISULFIDE INTERCHANGE PROTEIN DSBA"/>
    <property type="match status" value="1"/>
</dbReference>
<evidence type="ECO:0000259" key="8">
    <source>
        <dbReference type="PROSITE" id="PS51352"/>
    </source>
</evidence>
<dbReference type="InterPro" id="IPR001853">
    <property type="entry name" value="DSBA-like_thioredoxin_dom"/>
</dbReference>
<dbReference type="AlphaFoldDB" id="A0A3B0YBI3"/>
<dbReference type="SUPFAM" id="SSF52833">
    <property type="entry name" value="Thioredoxin-like"/>
    <property type="match status" value="1"/>
</dbReference>
<reference evidence="9" key="1">
    <citation type="submission" date="2018-06" db="EMBL/GenBank/DDBJ databases">
        <authorList>
            <person name="Zhirakovskaya E."/>
        </authorList>
    </citation>
    <scope>NUCLEOTIDE SEQUENCE</scope>
</reference>
<dbReference type="InterPro" id="IPR036249">
    <property type="entry name" value="Thioredoxin-like_sf"/>
</dbReference>
<dbReference type="InterPro" id="IPR050824">
    <property type="entry name" value="Thiol_disulfide_DsbA"/>
</dbReference>
<feature type="non-terminal residue" evidence="9">
    <location>
        <position position="174"/>
    </location>
</feature>
<keyword evidence="6" id="KW-1015">Disulfide bond</keyword>
<sequence>MKKIVVLLVLLMPVFAYAGADFKEGVEYLKLTNPQPTADADKIEVLEAFWYGCPHCYRFEPEIHAWREKKPDDVAFVRLPVIFHPSWEPHARAYYTAQIMEVLDKVHQPLFDQVHKQRQRVHSVKDVKRVFLAQGISGHEFDKIYNSFAVITKTNRAKQAGDLYSLKGVPTLVV</sequence>
<dbReference type="PANTHER" id="PTHR35891:SF2">
    <property type="entry name" value="THIOL:DISULFIDE INTERCHANGE PROTEIN DSBA"/>
    <property type="match status" value="1"/>
</dbReference>
<organism evidence="9">
    <name type="scientific">hydrothermal vent metagenome</name>
    <dbReference type="NCBI Taxonomy" id="652676"/>
    <lineage>
        <taxon>unclassified sequences</taxon>
        <taxon>metagenomes</taxon>
        <taxon>ecological metagenomes</taxon>
    </lineage>
</organism>
<evidence type="ECO:0000256" key="5">
    <source>
        <dbReference type="ARBA" id="ARBA00022764"/>
    </source>
</evidence>
<evidence type="ECO:0000256" key="7">
    <source>
        <dbReference type="ARBA" id="ARBA00023284"/>
    </source>
</evidence>
<dbReference type="Pfam" id="PF01323">
    <property type="entry name" value="DSBA"/>
    <property type="match status" value="1"/>
</dbReference>
<keyword evidence="7" id="KW-0676">Redox-active center</keyword>
<dbReference type="InterPro" id="IPR023205">
    <property type="entry name" value="DsbA/DsbL"/>
</dbReference>
<accession>A0A3B0YBI3</accession>
<evidence type="ECO:0000256" key="2">
    <source>
        <dbReference type="ARBA" id="ARBA00005791"/>
    </source>
</evidence>
<feature type="domain" description="Thioredoxin" evidence="8">
    <location>
        <begin position="6"/>
        <end position="137"/>
    </location>
</feature>
<gene>
    <name evidence="9" type="ORF">MNBD_GAMMA13-1546</name>
</gene>